<sequence length="336" mass="37729">MQLKQSQRQQVKLRLGLSGASGFGKTKSALLLAYGMTKDWSKIAVIDTENSSASLYSDLGNYNVLDLQPPYSPERYIQAIELCEKSGISVVIIDSASHEWNGSGGCLEIHEKLGGRFSDWSQVTPRHQAFINKILQSPCHVITTTRRKIDYSLDVGSNGKTQVVKHGTKEITRDGFEYELTINFELINENHLAKASKDRTGLFMNKPEFIITSDTGKLILEWCNSGSKSTSENFMQNFPTTTKNIPKIDPIEAFGGILPYQNSSENAVSSNLPRTTEKEVYEAIQNCKSVTELLALYRKYPEFQESLKPDFEAKKTLLINLKNPNNFNKNGHSKFQ</sequence>
<name>A0A3D9BTJ3_9FLAO</name>
<dbReference type="Proteomes" id="UP000256512">
    <property type="component" value="Unassembled WGS sequence"/>
</dbReference>
<reference evidence="1 2" key="1">
    <citation type="journal article" date="2006" name="Int. J. Syst. Evol. Microbiol.">
        <title>Chryseobacterium piscium sp. nov., isolated from fish of the South Atlantic Ocean off South Africa.</title>
        <authorList>
            <person name="de Beer H."/>
            <person name="Hugo C.J."/>
            <person name="Jooste P.J."/>
            <person name="Vancanneyt M."/>
            <person name="Coenye T."/>
            <person name="Vandamme P."/>
        </authorList>
    </citation>
    <scope>NUCLEOTIDE SEQUENCE [LARGE SCALE GENOMIC DNA]</scope>
    <source>
        <strain evidence="1 2">CCUG 51923</strain>
    </source>
</reference>
<dbReference type="EMBL" id="QNVS01000004">
    <property type="protein sequence ID" value="REC56706.1"/>
    <property type="molecule type" value="Genomic_DNA"/>
</dbReference>
<dbReference type="RefSeq" id="WP_115948932.1">
    <property type="nucleotide sequence ID" value="NZ_QNVS01000004.1"/>
</dbReference>
<protein>
    <submittedName>
        <fullName evidence="1">AAA family ATPase</fullName>
    </submittedName>
</protein>
<dbReference type="AlphaFoldDB" id="A0A3D9BTJ3"/>
<dbReference type="Pfam" id="PF13479">
    <property type="entry name" value="AAA_24"/>
    <property type="match status" value="1"/>
</dbReference>
<dbReference type="InterPro" id="IPR027417">
    <property type="entry name" value="P-loop_NTPase"/>
</dbReference>
<keyword evidence="2" id="KW-1185">Reference proteome</keyword>
<dbReference type="SUPFAM" id="SSF52540">
    <property type="entry name" value="P-loop containing nucleoside triphosphate hydrolases"/>
    <property type="match status" value="1"/>
</dbReference>
<proteinExistence type="predicted"/>
<comment type="caution">
    <text evidence="1">The sequence shown here is derived from an EMBL/GenBank/DDBJ whole genome shotgun (WGS) entry which is preliminary data.</text>
</comment>
<evidence type="ECO:0000313" key="2">
    <source>
        <dbReference type="Proteomes" id="UP000256512"/>
    </source>
</evidence>
<evidence type="ECO:0000313" key="1">
    <source>
        <dbReference type="EMBL" id="REC56706.1"/>
    </source>
</evidence>
<gene>
    <name evidence="1" type="ORF">DRF62_02425</name>
</gene>
<dbReference type="Gene3D" id="3.40.50.300">
    <property type="entry name" value="P-loop containing nucleotide triphosphate hydrolases"/>
    <property type="match status" value="1"/>
</dbReference>
<organism evidence="1 2">
    <name type="scientific">Chryseobacterium piscium</name>
    <dbReference type="NCBI Taxonomy" id="333702"/>
    <lineage>
        <taxon>Bacteria</taxon>
        <taxon>Pseudomonadati</taxon>
        <taxon>Bacteroidota</taxon>
        <taxon>Flavobacteriia</taxon>
        <taxon>Flavobacteriales</taxon>
        <taxon>Weeksellaceae</taxon>
        <taxon>Chryseobacterium group</taxon>
        <taxon>Chryseobacterium</taxon>
    </lineage>
</organism>
<accession>A0A3D9BTJ3</accession>